<reference evidence="7 8" key="1">
    <citation type="submission" date="2018-12" db="EMBL/GenBank/DDBJ databases">
        <title>Glycomyces sp. YIM 121974 draft genome.</title>
        <authorList>
            <person name="Li Q."/>
        </authorList>
    </citation>
    <scope>NUCLEOTIDE SEQUENCE [LARGE SCALE GENOMIC DNA]</scope>
    <source>
        <strain evidence="7 8">YIM 121974</strain>
    </source>
</reference>
<dbReference type="Proteomes" id="UP000277256">
    <property type="component" value="Unassembled WGS sequence"/>
</dbReference>
<evidence type="ECO:0000313" key="8">
    <source>
        <dbReference type="Proteomes" id="UP000277256"/>
    </source>
</evidence>
<dbReference type="PROSITE" id="PS50977">
    <property type="entry name" value="HTH_TETR_2"/>
    <property type="match status" value="1"/>
</dbReference>
<evidence type="ECO:0000259" key="6">
    <source>
        <dbReference type="PROSITE" id="PS50977"/>
    </source>
</evidence>
<dbReference type="SUPFAM" id="SSF48498">
    <property type="entry name" value="Tetracyclin repressor-like, C-terminal domain"/>
    <property type="match status" value="1"/>
</dbReference>
<dbReference type="GO" id="GO:0000976">
    <property type="term" value="F:transcription cis-regulatory region binding"/>
    <property type="evidence" value="ECO:0007669"/>
    <property type="project" value="TreeGrafter"/>
</dbReference>
<keyword evidence="4" id="KW-0804">Transcription</keyword>
<dbReference type="InterPro" id="IPR009057">
    <property type="entry name" value="Homeodomain-like_sf"/>
</dbReference>
<protein>
    <submittedName>
        <fullName evidence="7">TetR/AcrR family transcriptional regulator</fullName>
    </submittedName>
</protein>
<dbReference type="InterPro" id="IPR036271">
    <property type="entry name" value="Tet_transcr_reg_TetR-rel_C_sf"/>
</dbReference>
<dbReference type="InterPro" id="IPR001647">
    <property type="entry name" value="HTH_TetR"/>
</dbReference>
<name>A0A426UYM5_9ACTN</name>
<feature type="domain" description="HTH tetR-type" evidence="6">
    <location>
        <begin position="62"/>
        <end position="122"/>
    </location>
</feature>
<evidence type="ECO:0000256" key="3">
    <source>
        <dbReference type="ARBA" id="ARBA00023125"/>
    </source>
</evidence>
<dbReference type="PRINTS" id="PR00400">
    <property type="entry name" value="TETREPRESSOR"/>
</dbReference>
<dbReference type="Pfam" id="PF00440">
    <property type="entry name" value="TetR_N"/>
    <property type="match status" value="1"/>
</dbReference>
<evidence type="ECO:0000256" key="5">
    <source>
        <dbReference type="PROSITE-ProRule" id="PRU00335"/>
    </source>
</evidence>
<evidence type="ECO:0000256" key="1">
    <source>
        <dbReference type="ARBA" id="ARBA00022491"/>
    </source>
</evidence>
<keyword evidence="1" id="KW-0678">Repressor</keyword>
<dbReference type="GO" id="GO:0045892">
    <property type="term" value="P:negative regulation of DNA-templated transcription"/>
    <property type="evidence" value="ECO:0007669"/>
    <property type="project" value="InterPro"/>
</dbReference>
<gene>
    <name evidence="7" type="ORF">EIW28_13395</name>
</gene>
<dbReference type="AlphaFoldDB" id="A0A426UYM5"/>
<comment type="caution">
    <text evidence="7">The sequence shown here is derived from an EMBL/GenBank/DDBJ whole genome shotgun (WGS) entry which is preliminary data.</text>
</comment>
<dbReference type="EMBL" id="RSEB01000003">
    <property type="protein sequence ID" value="RRR99672.1"/>
    <property type="molecule type" value="Genomic_DNA"/>
</dbReference>
<dbReference type="InterPro" id="IPR050109">
    <property type="entry name" value="HTH-type_TetR-like_transc_reg"/>
</dbReference>
<dbReference type="Gene3D" id="1.10.10.60">
    <property type="entry name" value="Homeodomain-like"/>
    <property type="match status" value="1"/>
</dbReference>
<dbReference type="Pfam" id="PF02909">
    <property type="entry name" value="TetR_C_1"/>
    <property type="match status" value="1"/>
</dbReference>
<evidence type="ECO:0000256" key="4">
    <source>
        <dbReference type="ARBA" id="ARBA00023163"/>
    </source>
</evidence>
<dbReference type="InterPro" id="IPR003012">
    <property type="entry name" value="Tet_transcr_reg_TetR"/>
</dbReference>
<accession>A0A426UYM5</accession>
<dbReference type="PANTHER" id="PTHR30055:SF151">
    <property type="entry name" value="TRANSCRIPTIONAL REGULATORY PROTEIN"/>
    <property type="match status" value="1"/>
</dbReference>
<keyword evidence="2" id="KW-0805">Transcription regulation</keyword>
<dbReference type="GO" id="GO:0003700">
    <property type="term" value="F:DNA-binding transcription factor activity"/>
    <property type="evidence" value="ECO:0007669"/>
    <property type="project" value="TreeGrafter"/>
</dbReference>
<keyword evidence="8" id="KW-1185">Reference proteome</keyword>
<feature type="DNA-binding region" description="H-T-H motif" evidence="5">
    <location>
        <begin position="85"/>
        <end position="104"/>
    </location>
</feature>
<dbReference type="InterPro" id="IPR004111">
    <property type="entry name" value="Repressor_TetR_C"/>
</dbReference>
<evidence type="ECO:0000313" key="7">
    <source>
        <dbReference type="EMBL" id="RRR99672.1"/>
    </source>
</evidence>
<sequence length="268" mass="28830">MRMGYAFQRTSYASLVRAPGTLRGPRLARREAGAEGVLLLGQGEYELLWGDRSRPGRGRPSGLTRERIVAEAVAIADAEGLHKVSMKHLADRLGSGVMSLYRHVPGKDELVILMYDSLMDGPPDLPDADTWRDVLLHWGRTVIGLFRAHPWAITVGTSARTMGPGEAGWVDHVLGRLGALGLPADLGLMAVLTVDCFALGAARPETGGAGSSAEFFSFLADPAAGARFPHLAAVTTASFASEQLLEDYFEFGLQRVLDGLEQYIDARA</sequence>
<dbReference type="SUPFAM" id="SSF46689">
    <property type="entry name" value="Homeodomain-like"/>
    <property type="match status" value="1"/>
</dbReference>
<proteinExistence type="predicted"/>
<dbReference type="GO" id="GO:0046677">
    <property type="term" value="P:response to antibiotic"/>
    <property type="evidence" value="ECO:0007669"/>
    <property type="project" value="InterPro"/>
</dbReference>
<keyword evidence="3 5" id="KW-0238">DNA-binding</keyword>
<dbReference type="PANTHER" id="PTHR30055">
    <property type="entry name" value="HTH-TYPE TRANSCRIPTIONAL REGULATOR RUTR"/>
    <property type="match status" value="1"/>
</dbReference>
<dbReference type="Gene3D" id="1.10.357.10">
    <property type="entry name" value="Tetracycline Repressor, domain 2"/>
    <property type="match status" value="1"/>
</dbReference>
<organism evidence="7 8">
    <name type="scientific">Glycomyces terrestris</name>
    <dbReference type="NCBI Taxonomy" id="2493553"/>
    <lineage>
        <taxon>Bacteria</taxon>
        <taxon>Bacillati</taxon>
        <taxon>Actinomycetota</taxon>
        <taxon>Actinomycetes</taxon>
        <taxon>Glycomycetales</taxon>
        <taxon>Glycomycetaceae</taxon>
        <taxon>Glycomyces</taxon>
    </lineage>
</organism>
<evidence type="ECO:0000256" key="2">
    <source>
        <dbReference type="ARBA" id="ARBA00023015"/>
    </source>
</evidence>